<feature type="transmembrane region" description="Helical" evidence="1">
    <location>
        <begin position="246"/>
        <end position="264"/>
    </location>
</feature>
<dbReference type="SUPFAM" id="SSF48317">
    <property type="entry name" value="Acid phosphatase/Vanadium-dependent haloperoxidase"/>
    <property type="match status" value="1"/>
</dbReference>
<dbReference type="OrthoDB" id="9775789at2"/>
<evidence type="ECO:0000313" key="4">
    <source>
        <dbReference type="Proteomes" id="UP000323257"/>
    </source>
</evidence>
<evidence type="ECO:0000259" key="2">
    <source>
        <dbReference type="Pfam" id="PF14378"/>
    </source>
</evidence>
<dbReference type="InterPro" id="IPR036938">
    <property type="entry name" value="PAP2/HPO_sf"/>
</dbReference>
<feature type="transmembrane region" description="Helical" evidence="1">
    <location>
        <begin position="188"/>
        <end position="209"/>
    </location>
</feature>
<dbReference type="EMBL" id="VNHS01000006">
    <property type="protein sequence ID" value="TYP73826.1"/>
    <property type="molecule type" value="Genomic_DNA"/>
</dbReference>
<organism evidence="3 4">
    <name type="scientific">Paenibacillus methanolicus</name>
    <dbReference type="NCBI Taxonomy" id="582686"/>
    <lineage>
        <taxon>Bacteria</taxon>
        <taxon>Bacillati</taxon>
        <taxon>Bacillota</taxon>
        <taxon>Bacilli</taxon>
        <taxon>Bacillales</taxon>
        <taxon>Paenibacillaceae</taxon>
        <taxon>Paenibacillus</taxon>
    </lineage>
</organism>
<feature type="domain" description="Inositolphosphotransferase Aur1/Ipt1" evidence="2">
    <location>
        <begin position="91"/>
        <end position="252"/>
    </location>
</feature>
<reference evidence="3 4" key="1">
    <citation type="submission" date="2019-07" db="EMBL/GenBank/DDBJ databases">
        <title>Genomic Encyclopedia of Type Strains, Phase III (KMG-III): the genomes of soil and plant-associated and newly described type strains.</title>
        <authorList>
            <person name="Whitman W."/>
        </authorList>
    </citation>
    <scope>NUCLEOTIDE SEQUENCE [LARGE SCALE GENOMIC DNA]</scope>
    <source>
        <strain evidence="3 4">BL24</strain>
    </source>
</reference>
<keyword evidence="4" id="KW-1185">Reference proteome</keyword>
<feature type="transmembrane region" description="Helical" evidence="1">
    <location>
        <begin position="101"/>
        <end position="127"/>
    </location>
</feature>
<feature type="transmembrane region" description="Helical" evidence="1">
    <location>
        <begin position="134"/>
        <end position="156"/>
    </location>
</feature>
<proteinExistence type="predicted"/>
<sequence>MVLFQNMTTVTIYTTLTVIVLLWYAGRTNPFRIGGLFLRELATSRSYLVHFVALLGILFLNKIELTVETKYFINTADYTGFFQSIEGNFVSNLQHTFENPILTAVLAFIYVVVFQSLLITSIGVYTYKDSTKRMFYATCYAIMINYLVAIPFYLLLPINEVWHHDPSVRFLMLDVFPTFETEYRALSGLNNCFPSLHTSISVTLAVLAIRSGIKRWAWFCGIIAACVIFAIFYLGIHWLIDMCGGLLLGLFASTVGLRLSKATLRMRTRRIGRIAAARTLTREEAN</sequence>
<dbReference type="AlphaFoldDB" id="A0A5S5C612"/>
<gene>
    <name evidence="3" type="ORF">BCM02_106102</name>
</gene>
<keyword evidence="1" id="KW-1133">Transmembrane helix</keyword>
<accession>A0A5S5C612</accession>
<evidence type="ECO:0000313" key="3">
    <source>
        <dbReference type="EMBL" id="TYP73826.1"/>
    </source>
</evidence>
<keyword evidence="1" id="KW-0472">Membrane</keyword>
<dbReference type="Pfam" id="PF14378">
    <property type="entry name" value="PAP2_3"/>
    <property type="match status" value="1"/>
</dbReference>
<dbReference type="InterPro" id="IPR026841">
    <property type="entry name" value="Aur1/Ipt1"/>
</dbReference>
<dbReference type="GO" id="GO:0016020">
    <property type="term" value="C:membrane"/>
    <property type="evidence" value="ECO:0007669"/>
    <property type="project" value="UniProtKB-SubCell"/>
</dbReference>
<evidence type="ECO:0000256" key="1">
    <source>
        <dbReference type="SAM" id="Phobius"/>
    </source>
</evidence>
<dbReference type="RefSeq" id="WP_148930263.1">
    <property type="nucleotide sequence ID" value="NZ_VNHS01000006.1"/>
</dbReference>
<protein>
    <submittedName>
        <fullName evidence="3">PAP2 superfamily protein</fullName>
    </submittedName>
</protein>
<comment type="caution">
    <text evidence="3">The sequence shown here is derived from an EMBL/GenBank/DDBJ whole genome shotgun (WGS) entry which is preliminary data.</text>
</comment>
<feature type="transmembrane region" description="Helical" evidence="1">
    <location>
        <begin position="47"/>
        <end position="63"/>
    </location>
</feature>
<name>A0A5S5C612_9BACL</name>
<feature type="transmembrane region" description="Helical" evidence="1">
    <location>
        <begin position="6"/>
        <end position="26"/>
    </location>
</feature>
<feature type="transmembrane region" description="Helical" evidence="1">
    <location>
        <begin position="216"/>
        <end position="240"/>
    </location>
</feature>
<keyword evidence="1" id="KW-0812">Transmembrane</keyword>
<dbReference type="Gene3D" id="1.20.144.10">
    <property type="entry name" value="Phosphatidic acid phosphatase type 2/haloperoxidase"/>
    <property type="match status" value="1"/>
</dbReference>
<dbReference type="Proteomes" id="UP000323257">
    <property type="component" value="Unassembled WGS sequence"/>
</dbReference>